<dbReference type="EMBL" id="MT144578">
    <property type="protein sequence ID" value="QJA55219.1"/>
    <property type="molecule type" value="Genomic_DNA"/>
</dbReference>
<gene>
    <name evidence="1" type="ORF">TM448A07747_0008</name>
    <name evidence="2" type="ORF">TM448B07559_0008</name>
</gene>
<evidence type="ECO:0000313" key="1">
    <source>
        <dbReference type="EMBL" id="QJA55219.1"/>
    </source>
</evidence>
<dbReference type="EMBL" id="MT145171">
    <property type="protein sequence ID" value="QJI04346.1"/>
    <property type="molecule type" value="Genomic_DNA"/>
</dbReference>
<accession>A0A6H2A693</accession>
<sequence length="75" mass="8680">MSHAYLDEGVKTPIKEKFARARGLFIPGRLGFSFYIGRKELFVGFEVSRVSIPTKVKRVKRKIEHARVTFVPTRE</sequence>
<organism evidence="1">
    <name type="scientific">viral metagenome</name>
    <dbReference type="NCBI Taxonomy" id="1070528"/>
    <lineage>
        <taxon>unclassified sequences</taxon>
        <taxon>metagenomes</taxon>
        <taxon>organismal metagenomes</taxon>
    </lineage>
</organism>
<proteinExistence type="predicted"/>
<reference evidence="1" key="1">
    <citation type="submission" date="2020-03" db="EMBL/GenBank/DDBJ databases">
        <title>The deep terrestrial virosphere.</title>
        <authorList>
            <person name="Holmfeldt K."/>
            <person name="Nilsson E."/>
            <person name="Simone D."/>
            <person name="Lopez-Fernandez M."/>
            <person name="Wu X."/>
            <person name="de Brujin I."/>
            <person name="Lundin D."/>
            <person name="Andersson A."/>
            <person name="Bertilsson S."/>
            <person name="Dopson M."/>
        </authorList>
    </citation>
    <scope>NUCLEOTIDE SEQUENCE</scope>
    <source>
        <strain evidence="1">TM448A07747</strain>
        <strain evidence="2">TM448B07559</strain>
    </source>
</reference>
<evidence type="ECO:0000313" key="2">
    <source>
        <dbReference type="EMBL" id="QJI04346.1"/>
    </source>
</evidence>
<protein>
    <submittedName>
        <fullName evidence="1">Uncharacterized protein</fullName>
    </submittedName>
</protein>
<dbReference type="AlphaFoldDB" id="A0A6H2A693"/>
<name>A0A6H2A693_9ZZZZ</name>